<dbReference type="Proteomes" id="UP001396898">
    <property type="component" value="Unassembled WGS sequence"/>
</dbReference>
<proteinExistence type="predicted"/>
<gene>
    <name evidence="1" type="ORF">PG991_009762</name>
</gene>
<sequence>MATSLFQVPAEHGQLNITDPIADKNVGRLKRLVRGIWRLFWNHLVLHRSRLSRLGVTHVSDAVRLLDSLESKRLDGDYEKDGEMAKAMLTWLATREYWTRVWVMQEVALSRKDPICLFGQHRIPLLSLDSVLLNWRDGGMMPLTNWGEGGLKPKESSSVIVKLPPDVSDGITRAREICMLRDELWTFRASKRPPLSLARSAQLASHRRTSNAHDYIYGLRGLLSVEDQERIPVDYGLSVPELYASATKAILHNENSAGLLGAAVGIGQENVHGLASWALDFCRPVRLPALRDSNDVGDISLERPSRDPRVLSVNGRYLGSYVLTTRLQDLTSDDIVDELGSAYSKGGRQAFEDRATGILCRFLGVDVEAEPRPDLLPFLQLLTVPFYKTSLKEGELRGTPVDRPLDEALHELEDSPLSPSVRLLQLSYESLRDSATMTKEVLADLQTQLGKIEMETLSLYHTKILLLFQYRQRGFRGENGMLFRTNKGQIGKCRGSVEHDDEMWAFRGSKAAFVLRPVSGVHIPGPGAQKNARYQLVGPCIYEGQAVDCEDASDHTEQRIDII</sequence>
<dbReference type="PANTHER" id="PTHR24148:SF73">
    <property type="entry name" value="HET DOMAIN PROTEIN (AFU_ORTHOLOGUE AFUA_8G01020)"/>
    <property type="match status" value="1"/>
</dbReference>
<evidence type="ECO:0000313" key="1">
    <source>
        <dbReference type="EMBL" id="KAK8012387.1"/>
    </source>
</evidence>
<reference evidence="1 2" key="1">
    <citation type="submission" date="2023-01" db="EMBL/GenBank/DDBJ databases">
        <title>Analysis of 21 Apiospora genomes using comparative genomics revels a genus with tremendous synthesis potential of carbohydrate active enzymes and secondary metabolites.</title>
        <authorList>
            <person name="Sorensen T."/>
        </authorList>
    </citation>
    <scope>NUCLEOTIDE SEQUENCE [LARGE SCALE GENOMIC DNA]</scope>
    <source>
        <strain evidence="1 2">CBS 20057</strain>
    </source>
</reference>
<comment type="caution">
    <text evidence="1">The sequence shown here is derived from an EMBL/GenBank/DDBJ whole genome shotgun (WGS) entry which is preliminary data.</text>
</comment>
<evidence type="ECO:0008006" key="3">
    <source>
        <dbReference type="Google" id="ProtNLM"/>
    </source>
</evidence>
<evidence type="ECO:0000313" key="2">
    <source>
        <dbReference type="Proteomes" id="UP001396898"/>
    </source>
</evidence>
<accession>A0ABR1RGI3</accession>
<name>A0ABR1RGI3_9PEZI</name>
<dbReference type="EMBL" id="JAQQWI010000015">
    <property type="protein sequence ID" value="KAK8012387.1"/>
    <property type="molecule type" value="Genomic_DNA"/>
</dbReference>
<protein>
    <recommendedName>
        <fullName evidence="3">Heterokaryon incompatibility domain-containing protein</fullName>
    </recommendedName>
</protein>
<dbReference type="PANTHER" id="PTHR24148">
    <property type="entry name" value="ANKYRIN REPEAT DOMAIN-CONTAINING PROTEIN 39 HOMOLOG-RELATED"/>
    <property type="match status" value="1"/>
</dbReference>
<keyword evidence="2" id="KW-1185">Reference proteome</keyword>
<dbReference type="InterPro" id="IPR052895">
    <property type="entry name" value="HetReg/Transcr_Mod"/>
</dbReference>
<organism evidence="1 2">
    <name type="scientific">Apiospora marii</name>
    <dbReference type="NCBI Taxonomy" id="335849"/>
    <lineage>
        <taxon>Eukaryota</taxon>
        <taxon>Fungi</taxon>
        <taxon>Dikarya</taxon>
        <taxon>Ascomycota</taxon>
        <taxon>Pezizomycotina</taxon>
        <taxon>Sordariomycetes</taxon>
        <taxon>Xylariomycetidae</taxon>
        <taxon>Amphisphaeriales</taxon>
        <taxon>Apiosporaceae</taxon>
        <taxon>Apiospora</taxon>
    </lineage>
</organism>